<dbReference type="PANTHER" id="PTHR11831:SF4">
    <property type="entry name" value="SMALL RIBOSOMAL SUBUNIT PROTEIN US4M"/>
    <property type="match status" value="1"/>
</dbReference>
<dbReference type="InterPro" id="IPR002942">
    <property type="entry name" value="S4_RNA-bd"/>
</dbReference>
<evidence type="ECO:0000256" key="7">
    <source>
        <dbReference type="HAMAP-Rule" id="MF_01306"/>
    </source>
</evidence>
<dbReference type="GO" id="GO:0009507">
    <property type="term" value="C:chloroplast"/>
    <property type="evidence" value="ECO:0007669"/>
    <property type="project" value="UniProtKB-SubCell"/>
</dbReference>
<evidence type="ECO:0000256" key="1">
    <source>
        <dbReference type="ARBA" id="ARBA00007465"/>
    </source>
</evidence>
<dbReference type="InterPro" id="IPR001912">
    <property type="entry name" value="Ribosomal_uS4_N"/>
</dbReference>
<dbReference type="RefSeq" id="YP_004581380.1">
    <property type="nucleotide sequence ID" value="NC_015645.1"/>
</dbReference>
<dbReference type="PROSITE" id="PS50889">
    <property type="entry name" value="S4"/>
    <property type="match status" value="1"/>
</dbReference>
<dbReference type="GeneID" id="10751752"/>
<reference evidence="12" key="2">
    <citation type="journal article" date="2011" name="Genome Biol. Evol.">
        <title>The chloroplast genome of the green alga Schizomeris leibleinii (Chlorophyceae) provides evidence for bidirectional DNA replication from a single origin in the chaetophorales.</title>
        <authorList>
            <person name="Brouard J.S."/>
            <person name="Otis C."/>
            <person name="Lemieux C."/>
            <person name="Turmel M."/>
        </authorList>
    </citation>
    <scope>NUCLEOTIDE SEQUENCE</scope>
</reference>
<feature type="domain" description="RNA-binding S4" evidence="10">
    <location>
        <begin position="111"/>
        <end position="175"/>
    </location>
</feature>
<dbReference type="Pfam" id="PF01479">
    <property type="entry name" value="S4"/>
    <property type="match status" value="1"/>
</dbReference>
<evidence type="ECO:0000313" key="12">
    <source>
        <dbReference type="EMBL" id="AEH05404.1"/>
    </source>
</evidence>
<gene>
    <name evidence="7 12" type="primary">rps4</name>
</gene>
<evidence type="ECO:0000256" key="3">
    <source>
        <dbReference type="ARBA" id="ARBA00022884"/>
    </source>
</evidence>
<dbReference type="InterPro" id="IPR036986">
    <property type="entry name" value="S4_RNA-bd_sf"/>
</dbReference>
<dbReference type="GO" id="GO:0042274">
    <property type="term" value="P:ribosomal small subunit biogenesis"/>
    <property type="evidence" value="ECO:0007669"/>
    <property type="project" value="TreeGrafter"/>
</dbReference>
<keyword evidence="12" id="KW-0934">Plastid</keyword>
<dbReference type="EMBL" id="HQ700713">
    <property type="protein sequence ID" value="AEH05404.1"/>
    <property type="molecule type" value="Genomic_DNA"/>
</dbReference>
<name>F8SY92_9CHLO</name>
<comment type="function">
    <text evidence="7">With S5 and S12 plays an important role in translational accuracy.</text>
</comment>
<dbReference type="HAMAP" id="MF_01306_B">
    <property type="entry name" value="Ribosomal_uS4_B"/>
    <property type="match status" value="1"/>
</dbReference>
<dbReference type="InterPro" id="IPR022801">
    <property type="entry name" value="Ribosomal_uS4"/>
</dbReference>
<dbReference type="PROSITE" id="PS00632">
    <property type="entry name" value="RIBOSOMAL_S4"/>
    <property type="match status" value="1"/>
</dbReference>
<evidence type="ECO:0000256" key="6">
    <source>
        <dbReference type="ARBA" id="ARBA00035158"/>
    </source>
</evidence>
<dbReference type="PANTHER" id="PTHR11831">
    <property type="entry name" value="30S 40S RIBOSOMAL PROTEIN"/>
    <property type="match status" value="1"/>
</dbReference>
<dbReference type="Gene3D" id="1.10.1050.10">
    <property type="entry name" value="Ribosomal Protein S4 Delta 41, Chain A, domain 1"/>
    <property type="match status" value="1"/>
</dbReference>
<comment type="similarity">
    <text evidence="1 7 8">Belongs to the universal ribosomal protein uS4 family.</text>
</comment>
<feature type="region of interest" description="Disordered" evidence="9">
    <location>
        <begin position="2728"/>
        <end position="2750"/>
    </location>
</feature>
<evidence type="ECO:0000259" key="10">
    <source>
        <dbReference type="SMART" id="SM00363"/>
    </source>
</evidence>
<dbReference type="InterPro" id="IPR018079">
    <property type="entry name" value="Ribosomal_uS4_CS"/>
</dbReference>
<feature type="domain" description="Small ribosomal subunit protein uS4 N-terminal" evidence="11">
    <location>
        <begin position="3"/>
        <end position="110"/>
    </location>
</feature>
<evidence type="ECO:0000256" key="8">
    <source>
        <dbReference type="RuleBase" id="RU003699"/>
    </source>
</evidence>
<dbReference type="SMART" id="SM01390">
    <property type="entry name" value="Ribosomal_S4"/>
    <property type="match status" value="1"/>
</dbReference>
<keyword evidence="5 7" id="KW-0687">Ribonucleoprotein</keyword>
<dbReference type="InterPro" id="IPR005709">
    <property type="entry name" value="Ribosomal_uS4_bac-type"/>
</dbReference>
<dbReference type="Gene3D" id="3.10.290.10">
    <property type="entry name" value="RNA-binding S4 domain"/>
    <property type="match status" value="1"/>
</dbReference>
<dbReference type="SUPFAM" id="SSF55174">
    <property type="entry name" value="Alpha-L RNA-binding motif"/>
    <property type="match status" value="1"/>
</dbReference>
<dbReference type="GO" id="GO:0019843">
    <property type="term" value="F:rRNA binding"/>
    <property type="evidence" value="ECO:0007669"/>
    <property type="project" value="UniProtKB-UniRule"/>
</dbReference>
<dbReference type="SMART" id="SM00363">
    <property type="entry name" value="S4"/>
    <property type="match status" value="1"/>
</dbReference>
<proteinExistence type="inferred from homology"/>
<evidence type="ECO:0000259" key="11">
    <source>
        <dbReference type="SMART" id="SM01390"/>
    </source>
</evidence>
<dbReference type="GO" id="GO:0006412">
    <property type="term" value="P:translation"/>
    <property type="evidence" value="ECO:0007669"/>
    <property type="project" value="UniProtKB-UniRule"/>
</dbReference>
<dbReference type="GO" id="GO:0003735">
    <property type="term" value="F:structural constituent of ribosome"/>
    <property type="evidence" value="ECO:0007669"/>
    <property type="project" value="InterPro"/>
</dbReference>
<keyword evidence="4 7" id="KW-0689">Ribosomal protein</keyword>
<keyword evidence="3 7" id="KW-0694">RNA-binding</keyword>
<dbReference type="CDD" id="cd00165">
    <property type="entry name" value="S4"/>
    <property type="match status" value="1"/>
</dbReference>
<keyword evidence="2 7" id="KW-0699">rRNA-binding</keyword>
<accession>F8SY92</accession>
<comment type="subunit">
    <text evidence="7">Part of the 30S ribosomal subunit. Contacts protein S5. The interaction surface between S4 and S5 is involved in control of translational fidelity.</text>
</comment>
<organism evidence="12">
    <name type="scientific">Schizomeris leibleinii</name>
    <dbReference type="NCBI Taxonomy" id="104533"/>
    <lineage>
        <taxon>Eukaryota</taxon>
        <taxon>Viridiplantae</taxon>
        <taxon>Chlorophyta</taxon>
        <taxon>core chlorophytes</taxon>
        <taxon>Chlorophyceae</taxon>
        <taxon>OCC clade</taxon>
        <taxon>Chaetophorales</taxon>
        <taxon>Schizomeridaceae</taxon>
        <taxon>Schizomeris</taxon>
    </lineage>
</organism>
<geneLocation type="chloroplast" evidence="12"/>
<dbReference type="NCBIfam" id="NF003717">
    <property type="entry name" value="PRK05327.1"/>
    <property type="match status" value="1"/>
</dbReference>
<comment type="function">
    <text evidence="7">One of the primary rRNA binding proteins, it binds directly to 16S rRNA where it nucleates assembly of the body of the 30S subunit.</text>
</comment>
<comment type="subcellular location">
    <subcellularLocation>
        <location evidence="7">Plastid</location>
        <location evidence="7">Chloroplast</location>
    </subcellularLocation>
</comment>
<dbReference type="FunFam" id="3.10.290.10:FF:000001">
    <property type="entry name" value="30S ribosomal protein S4"/>
    <property type="match status" value="1"/>
</dbReference>
<evidence type="ECO:0000256" key="2">
    <source>
        <dbReference type="ARBA" id="ARBA00022730"/>
    </source>
</evidence>
<dbReference type="Pfam" id="PF00163">
    <property type="entry name" value="Ribosomal_S4"/>
    <property type="match status" value="1"/>
</dbReference>
<evidence type="ECO:0000256" key="9">
    <source>
        <dbReference type="SAM" id="MobiDB-lite"/>
    </source>
</evidence>
<dbReference type="GO" id="GO:0015935">
    <property type="term" value="C:small ribosomal subunit"/>
    <property type="evidence" value="ECO:0007669"/>
    <property type="project" value="InterPro"/>
</dbReference>
<sequence>MARYIGPRLRITRRLGHLSGLTRKKPSFKPVNPANPFGPRKIIPPGQHGRNKGFKKKPYESCEYDYLIRLKLKQRLRFHYGLTERQLIRYVQQAKKTKGSTGRVLLSLLEMRLDNIVFRLHMAPTIKAARQLISHGHILVNKKKVNIPSYQCEPKDVITVAPKIRSMELVSRFLTEFDKEKARYQRILQILQFGKKGITMPTTNLYSTTQKLTKKESKFSRLDRTRKGTKIQSLKIGTILNLAVKQQGRNEAEAISYAFGKMIVIHPLFVGKQSINKTIRVIIYKKSKNNRILYAYPANPFYLRLENIRQLNSLDIARVFGLTTSRYSSTGKFAKKISKKKKALSALILMNVAKLMQKENLKRRQRISTKTTTTTENPLPPSVFVRIVATKCFSPLNRKTKEINSSTTPSLVKDPVAYREKFVYTQTSRVLRKIGTLFYAQVLKDQPAGQFNTRKQNMSTTNSTNNRRVNVAKTTSSNLTVEKVLNTSPIMNVFAQVENSQKDQMSQINQFVPFTRQANLQPSLPTLNKSVKSQKSTPLVEKPVFKNDFLLNVSELFNSYSKMISQVAGLKQQKSTKKNFYRQSQTVLEKDYSSLKTKLLTNLLIESKNQFISQKERENFFFVLFDKLSNGILFDTEKGNLKQTSILSFSQNSNKNIHINSSKYSEEILFFILKLQTITNALLTKNSSQNLEIFNQGFSPIKKNISVLLLLDKLKTKLQSYVTLADDLFGFDSMMVDSVLVKVDKLISQMSEHLILNLKNLITITKLLNLNSQIAFDFSEVVNAIPSIKEKNLWYSNTLKTLEQRQENINIYNNVINLFMVSLPKSVYISQYDSSVFNLDTLYKNNKLTDLDYYQQKSTVLNTLSSNFVDQQKLQMLKTTDFLTKYNFANVNRNNNLSQLIHLNLQSHKINQLIINDSLLTQTKIEFLNKKVNQLGFDKNLLQSSSIKVLQNLIEQQLERKIKLYSLLEQQLTNAKNTTLIKLEENKQYCLKLVDILVRQKISKQLLKQRKSLMNNLNLFKQCNLIKNTDSQKFESMLQARFSVLEKLVSLQYVSEANKTIWGKALLSDKMLTVNSIIKKVSQQMNQLLISCVPVWKVIKLQKQYVSEFDNFKQIIVNNIRSFKTNSITKIFENLLQFNELANFIKNYFNFSNGVLAQNLSQINSISILKTLKASSIIDDQSFVHMFSDVRKVLSTKKLMQTNLVLTKFLQSLKTSNLDSTKVNRSILLLDPFVANVVETFENKNKTSDFVLDANKQNVWKHLLVKLTPLNIKNGIKQLKTQNVWGNISPKNEIALNIEIEKLNKVSQMSKGSLYNIVQKLRIVKNILSLLAETLNTIVLENVALFNKNLWGIKKLSKVELLTQSNKQLYIRELKNQKMSIVLKIQKLNNSMCYDINRLESTDVTIFAEAVQIITTYIQKAYTFLLAKALINTNNVSTIQKTILKTIKVYLLRFKFINQTTFANSQLARILMLRKQTSMLISKRQYQSLKNSLNNIVQNKQLKNIQTLLENKHKLLSYLTKELQAKFSYKISRISKTDLLTTKEVAKFNNTVKYLAHNSVSVEFASQWISLLKNNRSDFEKNKNLMAQIISNYSGNNIPLYYNRVAILSPYNSYRKADWFNVLTELKQKYNQSKLKDLITRTWIEQTEQLQAKTLLTQTLDSFTYIENTILLEKNKNSESSIYEIKEHLKTLKRSSLNNFNKNLKQLIYTSKLNSIKDRGLITEDQYTQFNQNYENIFQNVMKAKARINTLNTRRKWKFINYRTYQFLSQKILEKLNANILNSLTKNEIVNNLKESSSKTTVLRKFRSENQNLLNNQINIIQRYAEIKRQKAGNQQMNSNIELTSQLTRFIQQALEQLVQTNETTPVIHRFIEKTNILVENFENSSKFNVSKNAILNGIVSNTNIQQLFKLTLKRLISLEKQIKAGPWSSKENQKQQLRKVILSSFVNTLQTIKGNPQIQKTATNITESAGLLDTNFSIVSNTMSDYKHLSDNFAVLYYKLQQQYINKLTAQFSNLEQKESRLASLCNNNLLNVEQYNKLQSIVCADNASSLATAKLECDLMLQNLINAKLAQKLNNALKQISKLQSIHFVWEKTSTKMFNQMKAQVVKNLLNSFITIPYMNTKLQVTYSLVNIWEHIDVLVKYGIISSKTASQFSIKMATQNQNQKLQKIKSTLRLLNNTNISEVLQQIVFISIFSQLYELKQSNIISERKYLAMKQKLNRVKLFSALNIKLNLFKQNGLISENQATEFKQQILQNLKQKIKKAKTIAKFKAYLKTASLLTAKTEMTSNKKGKSIQKSKRNQIGVLLTHLKSKGRWAQVTLKQLAKQKLITTKQQKELLKRLNVQTELKLNKLRRLVNSLTRFRKFINNQTASGMTQFTNEQQLSNILNNILTSLKGPWKLVLLKQLRKKELISQKLLNNFMNLESVNVSTGTHRLVNNYSTYASFSSTEKSNISLGSSTTSKIKLKNLLNIYHKQQLKLQKLQTKRALRKGEYNQKLDSILSNILLLLENGGFKAFTVIYNTKWISDLCKSTVRNTNQKRDVRVNNNKSNTSNIPAIRNFGQKFETIKVKYFDIYKKTELKNKFNLFNNYKSSLLTVWQSLENRITTMSDSQIGQSVIFGNLRLTRLTSLKKRGLITQKQYIRLKALLKTALTRLTKLDQVFATQNLYMGTNELTTNISSASSNSLNSKIFSEQYIQLQQKIVQTYLRFEYKQVEKNIIKQKVSRIHSAKQSNDSRRNKKARLNRKQTILQSRKRLRNSLQGSSAKTSWGKASKKEQFSGYFQQLVNALDSRYKSEGRNRRGPRINSIIRQLNQKLAFDPVLTKKFGVYLQTFIEKRFGPGLPIPPHLELKRWKIKTSKVDFKRRGNQKYLVLPVGIVRDLAPRRSVGLPILERLIVEYYSRN</sequence>
<evidence type="ECO:0000256" key="4">
    <source>
        <dbReference type="ARBA" id="ARBA00022980"/>
    </source>
</evidence>
<protein>
    <recommendedName>
        <fullName evidence="6 7">Small ribosomal subunit protein uS4c</fullName>
    </recommendedName>
</protein>
<reference evidence="12" key="1">
    <citation type="submission" date="2010-12" db="EMBL/GenBank/DDBJ databases">
        <authorList>
            <person name="Brouard J.-S."/>
            <person name="Otis C."/>
            <person name="Lemieux C."/>
            <person name="Turmel M."/>
        </authorList>
    </citation>
    <scope>NUCLEOTIDE SEQUENCE</scope>
</reference>
<evidence type="ECO:0000256" key="5">
    <source>
        <dbReference type="ARBA" id="ARBA00023274"/>
    </source>
</evidence>
<feature type="region of interest" description="Disordered" evidence="9">
    <location>
        <begin position="22"/>
        <end position="55"/>
    </location>
</feature>
<keyword evidence="12" id="KW-0150">Chloroplast</keyword>